<evidence type="ECO:0000313" key="6">
    <source>
        <dbReference type="EMBL" id="SNT25252.1"/>
    </source>
</evidence>
<dbReference type="EMBL" id="FNEC01000027">
    <property type="protein sequence ID" value="SDK02009.1"/>
    <property type="molecule type" value="Genomic_DNA"/>
</dbReference>
<accession>A0A239L5I1</accession>
<name>A0A239L5I1_9PSED</name>
<dbReference type="RefSeq" id="WP_089392724.1">
    <property type="nucleotide sequence ID" value="NZ_FNEC01000027.1"/>
</dbReference>
<dbReference type="PANTHER" id="PTHR47199:SF2">
    <property type="entry name" value="PHOTOSYSTEM II STABILITY_ASSEMBLY FACTOR HCF136, CHLOROPLASTIC"/>
    <property type="match status" value="1"/>
</dbReference>
<evidence type="ECO:0000256" key="1">
    <source>
        <dbReference type="ARBA" id="ARBA00022531"/>
    </source>
</evidence>
<dbReference type="Proteomes" id="UP000199693">
    <property type="component" value="Unassembled WGS sequence"/>
</dbReference>
<dbReference type="CDD" id="cd15482">
    <property type="entry name" value="Sialidase_non-viral"/>
    <property type="match status" value="1"/>
</dbReference>
<dbReference type="Pfam" id="PF14870">
    <property type="entry name" value="PSII_BNR"/>
    <property type="match status" value="1"/>
</dbReference>
<dbReference type="SUPFAM" id="SSF110296">
    <property type="entry name" value="Oligoxyloglucan reducing end-specific cellobiohydrolase"/>
    <property type="match status" value="1"/>
</dbReference>
<evidence type="ECO:0000313" key="5">
    <source>
        <dbReference type="EMBL" id="SDK02009.1"/>
    </source>
</evidence>
<proteinExistence type="predicted"/>
<keyword evidence="1" id="KW-0602">Photosynthesis</keyword>
<dbReference type="Proteomes" id="UP000198309">
    <property type="component" value="Unassembled WGS sequence"/>
</dbReference>
<reference evidence="6 7" key="2">
    <citation type="submission" date="2017-06" db="EMBL/GenBank/DDBJ databases">
        <authorList>
            <person name="Varghese N."/>
            <person name="Submissions S."/>
        </authorList>
    </citation>
    <scope>NUCLEOTIDE SEQUENCE [LARGE SCALE GENOMIC DNA]</scope>
    <source>
        <strain evidence="6 7">RLD-1</strain>
    </source>
</reference>
<evidence type="ECO:0000256" key="3">
    <source>
        <dbReference type="SAM" id="MobiDB-lite"/>
    </source>
</evidence>
<dbReference type="AlphaFoldDB" id="A0A239L5I1"/>
<feature type="domain" description="Photosynthesis system II assembly factor Ycf48/Hcf136-like" evidence="4">
    <location>
        <begin position="151"/>
        <end position="277"/>
    </location>
</feature>
<sequence length="366" mass="38607">MREHLRHATGELSVRSSGPSVSASPSPLRKSLSLLGAFSLLWLAAVPLHASAADAPASDTDGYAIASAKAPSSLLLSVSHAGKRLVAVGDRGHILYSDDNGKNWIQAKVPTRQLLTAVFFVNDKKGWAVGHDAQILVSEDAGATWTRQFEDLKREAPLLDVWFQDESHGLAVGAYGAMLETRDGGKSWEDVSERLDNEDQFHLNGIAAVKDSGLLVVGESGSLFRSKDWGQTWEKLQGPYEGSLFGAVGTAQPGTVLIYGLRGHLFRSTDFGDTWQQVALPIAGDGVLEFGLAEGSLLPDGSIAVVGNSGSVLVSKDDGRTFNIFNRPDRLALAGVGAAGDGNLVLVGQGGIHLASATGAELTEQQ</sequence>
<dbReference type="GO" id="GO:0015979">
    <property type="term" value="P:photosynthesis"/>
    <property type="evidence" value="ECO:0007669"/>
    <property type="project" value="UniProtKB-KW"/>
</dbReference>
<organism evidence="5 8">
    <name type="scientific">Pseudomonas delhiensis</name>
    <dbReference type="NCBI Taxonomy" id="366289"/>
    <lineage>
        <taxon>Bacteria</taxon>
        <taxon>Pseudomonadati</taxon>
        <taxon>Pseudomonadota</taxon>
        <taxon>Gammaproteobacteria</taxon>
        <taxon>Pseudomonadales</taxon>
        <taxon>Pseudomonadaceae</taxon>
        <taxon>Pseudomonas</taxon>
    </lineage>
</organism>
<feature type="compositionally biased region" description="Low complexity" evidence="3">
    <location>
        <begin position="13"/>
        <end position="23"/>
    </location>
</feature>
<evidence type="ECO:0000256" key="2">
    <source>
        <dbReference type="ARBA" id="ARBA00023276"/>
    </source>
</evidence>
<keyword evidence="7" id="KW-1185">Reference proteome</keyword>
<protein>
    <recommendedName>
        <fullName evidence="4">Photosynthesis system II assembly factor Ycf48/Hcf136-like domain-containing protein</fullName>
    </recommendedName>
</protein>
<dbReference type="EMBL" id="FZPC01000018">
    <property type="protein sequence ID" value="SNT25252.1"/>
    <property type="molecule type" value="Genomic_DNA"/>
</dbReference>
<evidence type="ECO:0000259" key="4">
    <source>
        <dbReference type="Pfam" id="PF14870"/>
    </source>
</evidence>
<dbReference type="PANTHER" id="PTHR47199">
    <property type="entry name" value="PHOTOSYSTEM II STABILITY/ASSEMBLY FACTOR HCF136, CHLOROPLASTIC"/>
    <property type="match status" value="1"/>
</dbReference>
<dbReference type="GO" id="GO:0009523">
    <property type="term" value="C:photosystem II"/>
    <property type="evidence" value="ECO:0007669"/>
    <property type="project" value="UniProtKB-KW"/>
</dbReference>
<gene>
    <name evidence="5" type="ORF">SAMN05216189_10275</name>
    <name evidence="6" type="ORF">SAMN06295949_118140</name>
</gene>
<feature type="region of interest" description="Disordered" evidence="3">
    <location>
        <begin position="1"/>
        <end position="23"/>
    </location>
</feature>
<dbReference type="Gene3D" id="2.130.10.10">
    <property type="entry name" value="YVTN repeat-like/Quinoprotein amine dehydrogenase"/>
    <property type="match status" value="1"/>
</dbReference>
<keyword evidence="2" id="KW-0604">Photosystem II</keyword>
<evidence type="ECO:0000313" key="8">
    <source>
        <dbReference type="Proteomes" id="UP000199693"/>
    </source>
</evidence>
<dbReference type="InterPro" id="IPR028203">
    <property type="entry name" value="PSII_CF48-like_dom"/>
</dbReference>
<reference evidence="5 8" key="1">
    <citation type="submission" date="2016-10" db="EMBL/GenBank/DDBJ databases">
        <authorList>
            <person name="de Groot N.N."/>
        </authorList>
    </citation>
    <scope>NUCLEOTIDE SEQUENCE [LARGE SCALE GENOMIC DNA]</scope>
    <source>
        <strain evidence="5 8">CCM 7361</strain>
    </source>
</reference>
<dbReference type="InterPro" id="IPR015943">
    <property type="entry name" value="WD40/YVTN_repeat-like_dom_sf"/>
</dbReference>
<evidence type="ECO:0000313" key="7">
    <source>
        <dbReference type="Proteomes" id="UP000198309"/>
    </source>
</evidence>